<keyword evidence="6 8" id="KW-0472">Membrane</keyword>
<evidence type="ECO:0000256" key="7">
    <source>
        <dbReference type="RuleBase" id="RU000320"/>
    </source>
</evidence>
<dbReference type="RefSeq" id="WP_117330778.1">
    <property type="nucleotide sequence ID" value="NZ_QUWK01000009.1"/>
</dbReference>
<dbReference type="EMBL" id="QUWK01000009">
    <property type="protein sequence ID" value="RFU94440.1"/>
    <property type="molecule type" value="Genomic_DNA"/>
</dbReference>
<feature type="transmembrane region" description="Helical" evidence="8">
    <location>
        <begin position="110"/>
        <end position="128"/>
    </location>
</feature>
<evidence type="ECO:0000313" key="10">
    <source>
        <dbReference type="EMBL" id="RFU94440.1"/>
    </source>
</evidence>
<feature type="transmembrane region" description="Helical" evidence="8">
    <location>
        <begin position="78"/>
        <end position="103"/>
    </location>
</feature>
<organism evidence="10 11">
    <name type="scientific">Sphaerochaeta halotolerans</name>
    <dbReference type="NCBI Taxonomy" id="2293840"/>
    <lineage>
        <taxon>Bacteria</taxon>
        <taxon>Pseudomonadati</taxon>
        <taxon>Spirochaetota</taxon>
        <taxon>Spirochaetia</taxon>
        <taxon>Spirochaetales</taxon>
        <taxon>Sphaerochaetaceae</taxon>
        <taxon>Sphaerochaeta</taxon>
    </lineage>
</organism>
<reference evidence="10 11" key="2">
    <citation type="submission" date="2018-09" db="EMBL/GenBank/DDBJ databases">
        <title>Genome of Sphaerochaeta halotolerans strain 4-11.</title>
        <authorList>
            <person name="Nazina T.N."/>
            <person name="Sokolova D.S."/>
        </authorList>
    </citation>
    <scope>NUCLEOTIDE SEQUENCE [LARGE SCALE GENOMIC DNA]</scope>
    <source>
        <strain evidence="10 11">4-11</strain>
    </source>
</reference>
<feature type="transmembrane region" description="Helical" evidence="8">
    <location>
        <begin position="165"/>
        <end position="186"/>
    </location>
</feature>
<dbReference type="InterPro" id="IPR050586">
    <property type="entry name" value="CPA3_Na-H_Antiporter_D"/>
</dbReference>
<proteinExistence type="inferred from homology"/>
<comment type="caution">
    <text evidence="10">The sequence shown here is derived from an EMBL/GenBank/DDBJ whole genome shotgun (WGS) entry which is preliminary data.</text>
</comment>
<dbReference type="PANTHER" id="PTHR42703:SF1">
    <property type="entry name" value="NA(+)_H(+) ANTIPORTER SUBUNIT D1"/>
    <property type="match status" value="1"/>
</dbReference>
<feature type="transmembrane region" description="Helical" evidence="8">
    <location>
        <begin position="134"/>
        <end position="153"/>
    </location>
</feature>
<feature type="transmembrane region" description="Helical" evidence="8">
    <location>
        <begin position="6"/>
        <end position="24"/>
    </location>
</feature>
<keyword evidence="11" id="KW-1185">Reference proteome</keyword>
<comment type="similarity">
    <text evidence="2">Belongs to the CPA3 antiporters (TC 2.A.63) subunit D family.</text>
</comment>
<dbReference type="PRINTS" id="PR01437">
    <property type="entry name" value="NUOXDRDTASE4"/>
</dbReference>
<dbReference type="InterPro" id="IPR003918">
    <property type="entry name" value="NADH_UbQ_OxRdtase"/>
</dbReference>
<evidence type="ECO:0000256" key="8">
    <source>
        <dbReference type="SAM" id="Phobius"/>
    </source>
</evidence>
<reference evidence="11" key="1">
    <citation type="submission" date="2018-08" db="EMBL/GenBank/DDBJ databases">
        <authorList>
            <person name="Grouzdev D.S."/>
            <person name="Krutkina M.S."/>
        </authorList>
    </citation>
    <scope>NUCLEOTIDE SEQUENCE [LARGE SCALE GENOMIC DNA]</scope>
    <source>
        <strain evidence="11">4-11</strain>
    </source>
</reference>
<gene>
    <name evidence="10" type="ORF">DYP60_09585</name>
</gene>
<dbReference type="GO" id="GO:0005886">
    <property type="term" value="C:plasma membrane"/>
    <property type="evidence" value="ECO:0007669"/>
    <property type="project" value="UniProtKB-SubCell"/>
</dbReference>
<evidence type="ECO:0000313" key="11">
    <source>
        <dbReference type="Proteomes" id="UP000264002"/>
    </source>
</evidence>
<feature type="transmembrane region" description="Helical" evidence="8">
    <location>
        <begin position="465"/>
        <end position="486"/>
    </location>
</feature>
<sequence length="572" mass="61727">MSSESLFLSPVYLPLLSAAGILFIKSFCPTSIKRIAEYLGILIGLVLPLLLVLRLYPIVQNQGYIETTIGGYAQHIGIIYRFDGMSLLLILLAAAITLPAWIFSRNEGPGHSYFTALLLIQNASIAAIGMAADLFNLFVCLELMGVTAYVLIATGKKANAAYASFSYLMLSSSAMVFFLLGTFGLYNLTGSLRYEAIAMGLETLSGRNQYVAHFSLLLIIVPVLLRVAVMPLSLWLVDAHSKAPHAVSALLSGVLLKVPLFALIRIFSLSPFASSLALPISYAGAVTALVGVLLALSQSDAKQLLAYHSISQIGYIVSAWGLALHAGVTTMTGSLLLSASFFHAFSHAQFKALLFLTIGKTTDAAGNRNVYTFRGANQALRNVGERVPLTMLCFLVGALSISALPPFNGFYSKTLVTYTLKGSLHYTFLTLASVGTVASFIKLSRIFLPSKQPMVLPAVKEKNRFPVSSHLAFILLALSCLAVGLFSEQMILFITRLISSEEAQTYGSSFFFTQDNLIKTTLTVLSGIVLFALAVSRPGKYVLHLLEKRRGGFTDLFLGFATALGALALFAW</sequence>
<feature type="transmembrane region" description="Helical" evidence="8">
    <location>
        <begin position="276"/>
        <end position="297"/>
    </location>
</feature>
<feature type="transmembrane region" description="Helical" evidence="8">
    <location>
        <begin position="387"/>
        <end position="404"/>
    </location>
</feature>
<accession>A0A372MGY4</accession>
<feature type="transmembrane region" description="Helical" evidence="8">
    <location>
        <begin position="556"/>
        <end position="571"/>
    </location>
</feature>
<evidence type="ECO:0000256" key="1">
    <source>
        <dbReference type="ARBA" id="ARBA00004651"/>
    </source>
</evidence>
<dbReference type="GO" id="GO:0042773">
    <property type="term" value="P:ATP synthesis coupled electron transport"/>
    <property type="evidence" value="ECO:0007669"/>
    <property type="project" value="InterPro"/>
</dbReference>
<keyword evidence="3" id="KW-1003">Cell membrane</keyword>
<dbReference type="AlphaFoldDB" id="A0A372MGY4"/>
<keyword evidence="5 8" id="KW-1133">Transmembrane helix</keyword>
<evidence type="ECO:0000256" key="3">
    <source>
        <dbReference type="ARBA" id="ARBA00022475"/>
    </source>
</evidence>
<feature type="transmembrane region" description="Helical" evidence="8">
    <location>
        <begin position="424"/>
        <end position="444"/>
    </location>
</feature>
<evidence type="ECO:0000256" key="6">
    <source>
        <dbReference type="ARBA" id="ARBA00023136"/>
    </source>
</evidence>
<feature type="domain" description="NADH:quinone oxidoreductase/Mrp antiporter transmembrane" evidence="9">
    <location>
        <begin position="131"/>
        <end position="437"/>
    </location>
</feature>
<dbReference type="Pfam" id="PF00361">
    <property type="entry name" value="Proton_antipo_M"/>
    <property type="match status" value="1"/>
</dbReference>
<dbReference type="Proteomes" id="UP000264002">
    <property type="component" value="Unassembled WGS sequence"/>
</dbReference>
<feature type="transmembrane region" description="Helical" evidence="8">
    <location>
        <begin position="36"/>
        <end position="58"/>
    </location>
</feature>
<dbReference type="PANTHER" id="PTHR42703">
    <property type="entry name" value="NADH DEHYDROGENASE"/>
    <property type="match status" value="1"/>
</dbReference>
<name>A0A372MGY4_9SPIR</name>
<feature type="transmembrane region" description="Helical" evidence="8">
    <location>
        <begin position="249"/>
        <end position="270"/>
    </location>
</feature>
<feature type="transmembrane region" description="Helical" evidence="8">
    <location>
        <begin position="517"/>
        <end position="535"/>
    </location>
</feature>
<feature type="transmembrane region" description="Helical" evidence="8">
    <location>
        <begin position="210"/>
        <end position="237"/>
    </location>
</feature>
<evidence type="ECO:0000256" key="5">
    <source>
        <dbReference type="ARBA" id="ARBA00022989"/>
    </source>
</evidence>
<evidence type="ECO:0000256" key="4">
    <source>
        <dbReference type="ARBA" id="ARBA00022692"/>
    </source>
</evidence>
<evidence type="ECO:0000259" key="9">
    <source>
        <dbReference type="Pfam" id="PF00361"/>
    </source>
</evidence>
<dbReference type="GO" id="GO:0008137">
    <property type="term" value="F:NADH dehydrogenase (ubiquinone) activity"/>
    <property type="evidence" value="ECO:0007669"/>
    <property type="project" value="InterPro"/>
</dbReference>
<keyword evidence="4 7" id="KW-0812">Transmembrane</keyword>
<dbReference type="InterPro" id="IPR001750">
    <property type="entry name" value="ND/Mrp_TM"/>
</dbReference>
<evidence type="ECO:0000256" key="2">
    <source>
        <dbReference type="ARBA" id="ARBA00005346"/>
    </source>
</evidence>
<protein>
    <recommendedName>
        <fullName evidence="9">NADH:quinone oxidoreductase/Mrp antiporter transmembrane domain-containing protein</fullName>
    </recommendedName>
</protein>
<comment type="subcellular location">
    <subcellularLocation>
        <location evidence="1">Cell membrane</location>
        <topology evidence="1">Multi-pass membrane protein</topology>
    </subcellularLocation>
    <subcellularLocation>
        <location evidence="7">Membrane</location>
        <topology evidence="7">Multi-pass membrane protein</topology>
    </subcellularLocation>
</comment>